<evidence type="ECO:0000256" key="5">
    <source>
        <dbReference type="ARBA" id="ARBA00012655"/>
    </source>
</evidence>
<dbReference type="CTD" id="3145"/>
<keyword evidence="12" id="KW-1185">Reference proteome</keyword>
<feature type="domain" description="Porphobilinogen deaminase C-terminal" evidence="10">
    <location>
        <begin position="237"/>
        <end position="288"/>
    </location>
</feature>
<protein>
    <recommendedName>
        <fullName evidence="5">hydroxymethylbilane synthase</fullName>
        <ecNumber evidence="5">2.5.1.61</ecNumber>
    </recommendedName>
    <alternativeName>
        <fullName evidence="8">Hydroxymethylbilane synthase</fullName>
    </alternativeName>
</protein>
<dbReference type="InterPro" id="IPR022419">
    <property type="entry name" value="Porphobilin_deaminase_cofac_BS"/>
</dbReference>
<dbReference type="PIRSF" id="PIRSF001438">
    <property type="entry name" value="4pyrrol_synth_OHMeBilane_synth"/>
    <property type="match status" value="1"/>
</dbReference>
<dbReference type="GO" id="GO:0006783">
    <property type="term" value="P:heme biosynthetic process"/>
    <property type="evidence" value="ECO:0007669"/>
    <property type="project" value="TreeGrafter"/>
</dbReference>
<dbReference type="RefSeq" id="XP_038066028.1">
    <property type="nucleotide sequence ID" value="XM_038210100.1"/>
</dbReference>
<dbReference type="Pfam" id="PF03900">
    <property type="entry name" value="Porphobil_deamC"/>
    <property type="match status" value="1"/>
</dbReference>
<evidence type="ECO:0000256" key="4">
    <source>
        <dbReference type="ARBA" id="ARBA00005638"/>
    </source>
</evidence>
<comment type="function">
    <text evidence="2">Tetrapolymerization of the monopyrrole PBG into the hydroxymethylbilane pre-uroporphyrinogen in several discrete steps.</text>
</comment>
<evidence type="ECO:0000256" key="2">
    <source>
        <dbReference type="ARBA" id="ARBA00002869"/>
    </source>
</evidence>
<evidence type="ECO:0000313" key="11">
    <source>
        <dbReference type="EnsemblMetazoa" id="XP_038066028.1"/>
    </source>
</evidence>
<sequence length="362" mass="39770">MADEIEGEVPNVIRVGSRKSELALIQTNTVIERLQELSPDQKFEVVTMETIGDTIQDKPLSSIGISSLFTKELERALADDKIDMIVHSLKDLPSVLPDGMVIATVCKRDDPHDALVLSKKHAGRTLETLPPGSVVGTSSVRRVAQLKRKFPHLEFKDVRGNLNTRLRKLDEGDNYTCLILAAAGLHRMAWEHRISQVLHPDVCMYSPCQGAMATECRSDNPRLMRFLSTLHDPVTLLQCVCERALLRTLQGGCSAPVAADSQVADGKIRLRAAAFSLDGSECVEETQSVALPPNSLEKVEPSDRTDPFRLYSFTVAPNLSHDALQAAEQLGSTVATAMLKNGADKILEAAKQEIEARRNKQD</sequence>
<evidence type="ECO:0000256" key="3">
    <source>
        <dbReference type="ARBA" id="ARBA00004735"/>
    </source>
</evidence>
<accession>A0A914AQU9</accession>
<comment type="pathway">
    <text evidence="3">Porphyrin-containing compound metabolism; protoporphyrin-IX biosynthesis; coproporphyrinogen-III from 5-aminolevulinate: step 2/4.</text>
</comment>
<dbReference type="SUPFAM" id="SSF54782">
    <property type="entry name" value="Porphobilinogen deaminase (hydroxymethylbilane synthase), C-terminal domain"/>
    <property type="match status" value="1"/>
</dbReference>
<keyword evidence="6" id="KW-0808">Transferase</keyword>
<dbReference type="GO" id="GO:0004418">
    <property type="term" value="F:hydroxymethylbilane synthase activity"/>
    <property type="evidence" value="ECO:0007669"/>
    <property type="project" value="UniProtKB-EC"/>
</dbReference>
<evidence type="ECO:0000256" key="8">
    <source>
        <dbReference type="ARBA" id="ARBA00033064"/>
    </source>
</evidence>
<evidence type="ECO:0000256" key="6">
    <source>
        <dbReference type="ARBA" id="ARBA00022679"/>
    </source>
</evidence>
<evidence type="ECO:0000259" key="10">
    <source>
        <dbReference type="Pfam" id="PF03900"/>
    </source>
</evidence>
<evidence type="ECO:0000256" key="7">
    <source>
        <dbReference type="ARBA" id="ARBA00023244"/>
    </source>
</evidence>
<dbReference type="InterPro" id="IPR036803">
    <property type="entry name" value="Porphobilinogen_deaminase_C_sf"/>
</dbReference>
<dbReference type="InterPro" id="IPR022418">
    <property type="entry name" value="Porphobilinogen_deaminase_C"/>
</dbReference>
<reference evidence="11" key="1">
    <citation type="submission" date="2022-11" db="UniProtKB">
        <authorList>
            <consortium name="EnsemblMetazoa"/>
        </authorList>
    </citation>
    <scope>IDENTIFICATION</scope>
</reference>
<name>A0A914AQU9_PATMI</name>
<dbReference type="Gene3D" id="3.30.160.40">
    <property type="entry name" value="Porphobilinogen deaminase, C-terminal domain"/>
    <property type="match status" value="1"/>
</dbReference>
<dbReference type="CDD" id="cd13645">
    <property type="entry name" value="PBP2_HuPBGD_like"/>
    <property type="match status" value="1"/>
</dbReference>
<dbReference type="NCBIfam" id="TIGR00212">
    <property type="entry name" value="hemC"/>
    <property type="match status" value="1"/>
</dbReference>
<comment type="similarity">
    <text evidence="4">Belongs to the HMBS family.</text>
</comment>
<dbReference type="PANTHER" id="PTHR11557:SF0">
    <property type="entry name" value="PORPHOBILINOGEN DEAMINASE"/>
    <property type="match status" value="1"/>
</dbReference>
<dbReference type="OMA" id="LWQANHI"/>
<dbReference type="FunFam" id="3.40.190.10:FF:000005">
    <property type="entry name" value="Porphobilinogen deaminase"/>
    <property type="match status" value="1"/>
</dbReference>
<dbReference type="OrthoDB" id="564646at2759"/>
<comment type="cofactor">
    <cofactor evidence="1">
        <name>dipyrromethane</name>
        <dbReference type="ChEBI" id="CHEBI:60342"/>
    </cofactor>
</comment>
<dbReference type="FunFam" id="3.40.190.10:FF:000004">
    <property type="entry name" value="Porphobilinogen deaminase"/>
    <property type="match status" value="1"/>
</dbReference>
<dbReference type="Proteomes" id="UP000887568">
    <property type="component" value="Unplaced"/>
</dbReference>
<dbReference type="SUPFAM" id="SSF53850">
    <property type="entry name" value="Periplasmic binding protein-like II"/>
    <property type="match status" value="1"/>
</dbReference>
<dbReference type="InterPro" id="IPR022417">
    <property type="entry name" value="Porphobilin_deaminase_N"/>
</dbReference>
<dbReference type="PROSITE" id="PS00533">
    <property type="entry name" value="PORPHOBILINOGEN_DEAM"/>
    <property type="match status" value="1"/>
</dbReference>
<dbReference type="EnsemblMetazoa" id="XM_038210100.1">
    <property type="protein sequence ID" value="XP_038066028.1"/>
    <property type="gene ID" value="LOC119736094"/>
</dbReference>
<dbReference type="HAMAP" id="MF_00260">
    <property type="entry name" value="Porphobil_deam"/>
    <property type="match status" value="1"/>
</dbReference>
<dbReference type="Pfam" id="PF01379">
    <property type="entry name" value="Porphobil_deam"/>
    <property type="match status" value="1"/>
</dbReference>
<proteinExistence type="inferred from homology"/>
<dbReference type="PANTHER" id="PTHR11557">
    <property type="entry name" value="PORPHOBILINOGEN DEAMINASE"/>
    <property type="match status" value="1"/>
</dbReference>
<dbReference type="GeneID" id="119736094"/>
<dbReference type="EC" id="2.5.1.61" evidence="5"/>
<dbReference type="AlphaFoldDB" id="A0A914AQU9"/>
<feature type="domain" description="Porphobilinogen deaminase N-terminal" evidence="9">
    <location>
        <begin position="13"/>
        <end position="223"/>
    </location>
</feature>
<dbReference type="InterPro" id="IPR000860">
    <property type="entry name" value="HemC"/>
</dbReference>
<dbReference type="PRINTS" id="PR00151">
    <property type="entry name" value="PORPHBDMNASE"/>
</dbReference>
<organism evidence="11 12">
    <name type="scientific">Patiria miniata</name>
    <name type="common">Bat star</name>
    <name type="synonym">Asterina miniata</name>
    <dbReference type="NCBI Taxonomy" id="46514"/>
    <lineage>
        <taxon>Eukaryota</taxon>
        <taxon>Metazoa</taxon>
        <taxon>Echinodermata</taxon>
        <taxon>Eleutherozoa</taxon>
        <taxon>Asterozoa</taxon>
        <taxon>Asteroidea</taxon>
        <taxon>Valvatacea</taxon>
        <taxon>Valvatida</taxon>
        <taxon>Asterinidae</taxon>
        <taxon>Patiria</taxon>
    </lineage>
</organism>
<dbReference type="GO" id="GO:0005737">
    <property type="term" value="C:cytoplasm"/>
    <property type="evidence" value="ECO:0007669"/>
    <property type="project" value="TreeGrafter"/>
</dbReference>
<keyword evidence="7" id="KW-0627">Porphyrin biosynthesis</keyword>
<dbReference type="Gene3D" id="3.40.190.10">
    <property type="entry name" value="Periplasmic binding protein-like II"/>
    <property type="match status" value="2"/>
</dbReference>
<evidence type="ECO:0000256" key="1">
    <source>
        <dbReference type="ARBA" id="ARBA00001916"/>
    </source>
</evidence>
<evidence type="ECO:0000259" key="9">
    <source>
        <dbReference type="Pfam" id="PF01379"/>
    </source>
</evidence>
<evidence type="ECO:0000313" key="12">
    <source>
        <dbReference type="Proteomes" id="UP000887568"/>
    </source>
</evidence>